<evidence type="ECO:0000313" key="3">
    <source>
        <dbReference type="Proteomes" id="UP001306119"/>
    </source>
</evidence>
<protein>
    <submittedName>
        <fullName evidence="2">Zinc ribbon domain-containing protein</fullName>
    </submittedName>
</protein>
<proteinExistence type="predicted"/>
<reference evidence="2 3" key="1">
    <citation type="submission" date="2024-01" db="EMBL/GenBank/DDBJ databases">
        <title>Active colonisers of the gastrointestinal tract of Atlantic salmon farmed in a warm water region.</title>
        <authorList>
            <person name="Bowman J.P."/>
        </authorList>
    </citation>
    <scope>NUCLEOTIDE SEQUENCE [LARGE SCALE GENOMIC DNA]</scope>
    <source>
        <strain evidence="2 3">S3MW1</strain>
    </source>
</reference>
<dbReference type="RefSeq" id="WP_327775698.1">
    <property type="nucleotide sequence ID" value="NZ_JAYXUG010000031.1"/>
</dbReference>
<comment type="caution">
    <text evidence="2">The sequence shown here is derived from an EMBL/GenBank/DDBJ whole genome shotgun (WGS) entry which is preliminary data.</text>
</comment>
<sequence length="54" mass="6129">MHKKCPQCAELVKKEASVCKHCGSDTTGFNFDDLPDINIVTNSRMKNEQDWNSN</sequence>
<dbReference type="Proteomes" id="UP001306119">
    <property type="component" value="Unassembled WGS sequence"/>
</dbReference>
<evidence type="ECO:0000313" key="2">
    <source>
        <dbReference type="EMBL" id="MEC6833868.1"/>
    </source>
</evidence>
<dbReference type="Pfam" id="PF13248">
    <property type="entry name" value="Zn_ribbon_3"/>
    <property type="match status" value="1"/>
</dbReference>
<accession>A0ABU6LCB0</accession>
<dbReference type="EMBL" id="JAYXUG010000031">
    <property type="protein sequence ID" value="MEC6833868.1"/>
    <property type="molecule type" value="Genomic_DNA"/>
</dbReference>
<evidence type="ECO:0000259" key="1">
    <source>
        <dbReference type="Pfam" id="PF13248"/>
    </source>
</evidence>
<organism evidence="2 3">
    <name type="scientific">Photobacterium toruni</name>
    <dbReference type="NCBI Taxonomy" id="1935446"/>
    <lineage>
        <taxon>Bacteria</taxon>
        <taxon>Pseudomonadati</taxon>
        <taxon>Pseudomonadota</taxon>
        <taxon>Gammaproteobacteria</taxon>
        <taxon>Vibrionales</taxon>
        <taxon>Vibrionaceae</taxon>
        <taxon>Photobacterium</taxon>
    </lineage>
</organism>
<gene>
    <name evidence="2" type="ORF">VXS06_19055</name>
</gene>
<feature type="domain" description="Putative zinc-ribbon" evidence="1">
    <location>
        <begin position="2"/>
        <end position="25"/>
    </location>
</feature>
<dbReference type="InterPro" id="IPR059113">
    <property type="entry name" value="Znf_ribbon"/>
</dbReference>
<name>A0ABU6LCB0_9GAMM</name>
<keyword evidence="3" id="KW-1185">Reference proteome</keyword>